<feature type="compositionally biased region" description="Polar residues" evidence="1">
    <location>
        <begin position="1"/>
        <end position="12"/>
    </location>
</feature>
<feature type="region of interest" description="Disordered" evidence="1">
    <location>
        <begin position="1"/>
        <end position="95"/>
    </location>
</feature>
<gene>
    <name evidence="2" type="ORF">Vbra_8194</name>
</gene>
<reference evidence="2 3" key="1">
    <citation type="submission" date="2014-11" db="EMBL/GenBank/DDBJ databases">
        <authorList>
            <person name="Zhu J."/>
            <person name="Qi W."/>
            <person name="Song R."/>
        </authorList>
    </citation>
    <scope>NUCLEOTIDE SEQUENCE [LARGE SCALE GENOMIC DNA]</scope>
</reference>
<dbReference type="PhylomeDB" id="A0A0G4ETH8"/>
<feature type="region of interest" description="Disordered" evidence="1">
    <location>
        <begin position="230"/>
        <end position="250"/>
    </location>
</feature>
<evidence type="ECO:0000256" key="1">
    <source>
        <dbReference type="SAM" id="MobiDB-lite"/>
    </source>
</evidence>
<keyword evidence="3" id="KW-1185">Reference proteome</keyword>
<accession>A0A0G4ETH8</accession>
<feature type="region of interest" description="Disordered" evidence="1">
    <location>
        <begin position="152"/>
        <end position="187"/>
    </location>
</feature>
<dbReference type="AlphaFoldDB" id="A0A0G4ETH8"/>
<name>A0A0G4ETH8_VITBC</name>
<evidence type="ECO:0000313" key="3">
    <source>
        <dbReference type="Proteomes" id="UP000041254"/>
    </source>
</evidence>
<proteinExistence type="predicted"/>
<sequence>MQTSRCRPSSASRQRHHPPPGCADRSIQPDPVSPSTPARPFSPSGPFNPSESPPSSLAGRSLRPCPLATYRISHELRRKERDRDEESEDDDWHGDLDVEAMRSTMFPVPPFGVLRTANVGVGGLGGLPSGSLSLLLWNEKEEREQRDAIGRRSAAAAAAASFPTPCSSPLPTGRFPSPSPPCGDSSDTVRVGQWDVVFGPDGVALIRDSETYGITLHKGILLRLWLGNKHSSSDDRRGRGRRGEVGVEER</sequence>
<dbReference type="InParanoid" id="A0A0G4ETH8"/>
<protein>
    <submittedName>
        <fullName evidence="2">Uncharacterized protein</fullName>
    </submittedName>
</protein>
<feature type="compositionally biased region" description="Basic and acidic residues" evidence="1">
    <location>
        <begin position="72"/>
        <end position="84"/>
    </location>
</feature>
<organism evidence="2 3">
    <name type="scientific">Vitrella brassicaformis (strain CCMP3155)</name>
    <dbReference type="NCBI Taxonomy" id="1169540"/>
    <lineage>
        <taxon>Eukaryota</taxon>
        <taxon>Sar</taxon>
        <taxon>Alveolata</taxon>
        <taxon>Colpodellida</taxon>
        <taxon>Vitrellaceae</taxon>
        <taxon>Vitrella</taxon>
    </lineage>
</organism>
<dbReference type="EMBL" id="CDMY01000309">
    <property type="protein sequence ID" value="CEM01749.1"/>
    <property type="molecule type" value="Genomic_DNA"/>
</dbReference>
<feature type="compositionally biased region" description="Basic and acidic residues" evidence="1">
    <location>
        <begin position="231"/>
        <end position="250"/>
    </location>
</feature>
<feature type="compositionally biased region" description="Polar residues" evidence="1">
    <location>
        <begin position="45"/>
        <end position="55"/>
    </location>
</feature>
<dbReference type="Proteomes" id="UP000041254">
    <property type="component" value="Unassembled WGS sequence"/>
</dbReference>
<dbReference type="VEuPathDB" id="CryptoDB:Vbra_8194"/>
<evidence type="ECO:0000313" key="2">
    <source>
        <dbReference type="EMBL" id="CEM01749.1"/>
    </source>
</evidence>